<keyword evidence="4 7" id="KW-0460">Magnesium</keyword>
<dbReference type="UniPathway" id="UPA00079"/>
<comment type="function">
    <text evidence="7">Converts 2-succinyl-6-hydroxy-2,4-cyclohexadiene-1-carboxylate (SHCHC) to 2-succinylbenzoate (OSB).</text>
</comment>
<feature type="binding site" evidence="7">
    <location>
        <position position="192"/>
    </location>
    <ligand>
        <name>Mg(2+)</name>
        <dbReference type="ChEBI" id="CHEBI:18420"/>
    </ligand>
</feature>
<gene>
    <name evidence="7 9" type="primary">menC</name>
    <name evidence="9" type="ORF">GCM10011571_29780</name>
</gene>
<comment type="caution">
    <text evidence="9">The sequence shown here is derived from an EMBL/GenBank/DDBJ whole genome shotgun (WGS) entry which is preliminary data.</text>
</comment>
<dbReference type="HAMAP" id="MF_01933">
    <property type="entry name" value="MenC_2"/>
    <property type="match status" value="1"/>
</dbReference>
<evidence type="ECO:0000259" key="8">
    <source>
        <dbReference type="SMART" id="SM00922"/>
    </source>
</evidence>
<dbReference type="CDD" id="cd03317">
    <property type="entry name" value="NAAAR"/>
    <property type="match status" value="1"/>
</dbReference>
<dbReference type="InterPro" id="IPR010197">
    <property type="entry name" value="OSBS/NAAAR"/>
</dbReference>
<reference evidence="9" key="1">
    <citation type="journal article" date="2014" name="Int. J. Syst. Evol. Microbiol.">
        <title>Complete genome sequence of Corynebacterium casei LMG S-19264T (=DSM 44701T), isolated from a smear-ripened cheese.</title>
        <authorList>
            <consortium name="US DOE Joint Genome Institute (JGI-PGF)"/>
            <person name="Walter F."/>
            <person name="Albersmeier A."/>
            <person name="Kalinowski J."/>
            <person name="Ruckert C."/>
        </authorList>
    </citation>
    <scope>NUCLEOTIDE SEQUENCE</scope>
    <source>
        <strain evidence="9">CGMCC 1.15179</strain>
    </source>
</reference>
<evidence type="ECO:0000256" key="3">
    <source>
        <dbReference type="ARBA" id="ARBA00022723"/>
    </source>
</evidence>
<comment type="catalytic activity">
    <reaction evidence="7">
        <text>(1R,6R)-6-hydroxy-2-succinyl-cyclohexa-2,4-diene-1-carboxylate = 2-succinylbenzoate + H2O</text>
        <dbReference type="Rhea" id="RHEA:10196"/>
        <dbReference type="ChEBI" id="CHEBI:15377"/>
        <dbReference type="ChEBI" id="CHEBI:18325"/>
        <dbReference type="ChEBI" id="CHEBI:58689"/>
        <dbReference type="EC" id="4.2.1.113"/>
    </reaction>
</comment>
<comment type="similarity">
    <text evidence="7">Belongs to the mandelate racemase/muconate lactonizing enzyme family. MenC type 2 subfamily.</text>
</comment>
<comment type="cofactor">
    <cofactor evidence="1 7">
        <name>a divalent metal cation</name>
        <dbReference type="ChEBI" id="CHEBI:60240"/>
    </cofactor>
</comment>
<dbReference type="InterPro" id="IPR029017">
    <property type="entry name" value="Enolase-like_N"/>
</dbReference>
<protein>
    <recommendedName>
        <fullName evidence="6 7">o-succinylbenzoate synthase</fullName>
        <shortName evidence="7">OSB synthase</shortName>
        <shortName evidence="7">OSBS</shortName>
        <ecNumber evidence="6 7">4.2.1.113</ecNumber>
    </recommendedName>
    <alternativeName>
        <fullName evidence="7">4-(2'-carboxyphenyl)-4-oxybutyric acid synthase</fullName>
    </alternativeName>
    <alternativeName>
        <fullName evidence="7">o-succinylbenzoic acid synthase</fullName>
    </alternativeName>
</protein>
<dbReference type="InterPro" id="IPR036849">
    <property type="entry name" value="Enolase-like_C_sf"/>
</dbReference>
<evidence type="ECO:0000256" key="6">
    <source>
        <dbReference type="ARBA" id="ARBA00029491"/>
    </source>
</evidence>
<dbReference type="Proteomes" id="UP000625210">
    <property type="component" value="Unassembled WGS sequence"/>
</dbReference>
<name>A0A8J2YEK9_9BACL</name>
<feature type="binding site" evidence="7">
    <location>
        <position position="217"/>
    </location>
    <ligand>
        <name>Mg(2+)</name>
        <dbReference type="ChEBI" id="CHEBI:18420"/>
    </ligand>
</feature>
<evidence type="ECO:0000313" key="9">
    <source>
        <dbReference type="EMBL" id="GGE25702.1"/>
    </source>
</evidence>
<dbReference type="SFLD" id="SFLDS00001">
    <property type="entry name" value="Enolase"/>
    <property type="match status" value="1"/>
</dbReference>
<dbReference type="SUPFAM" id="SSF54826">
    <property type="entry name" value="Enolase N-terminal domain-like"/>
    <property type="match status" value="1"/>
</dbReference>
<dbReference type="PANTHER" id="PTHR48073">
    <property type="entry name" value="O-SUCCINYLBENZOATE SYNTHASE-RELATED"/>
    <property type="match status" value="1"/>
</dbReference>
<dbReference type="Gene3D" id="3.30.390.10">
    <property type="entry name" value="Enolase-like, N-terminal domain"/>
    <property type="match status" value="1"/>
</dbReference>
<evidence type="ECO:0000256" key="2">
    <source>
        <dbReference type="ARBA" id="ARBA00022428"/>
    </source>
</evidence>
<dbReference type="SFLD" id="SFLDF00009">
    <property type="entry name" value="o-succinylbenzoate_synthase"/>
    <property type="match status" value="1"/>
</dbReference>
<dbReference type="PANTHER" id="PTHR48073:SF5">
    <property type="entry name" value="O-SUCCINYLBENZOATE SYNTHASE"/>
    <property type="match status" value="1"/>
</dbReference>
<dbReference type="Gene3D" id="3.20.20.120">
    <property type="entry name" value="Enolase-like C-terminal domain"/>
    <property type="match status" value="1"/>
</dbReference>
<dbReference type="InterPro" id="IPR029065">
    <property type="entry name" value="Enolase_C-like"/>
</dbReference>
<evidence type="ECO:0000256" key="5">
    <source>
        <dbReference type="ARBA" id="ARBA00023239"/>
    </source>
</evidence>
<dbReference type="UniPathway" id="UPA01057">
    <property type="reaction ID" value="UER00165"/>
</dbReference>
<dbReference type="InterPro" id="IPR013341">
    <property type="entry name" value="Mandelate_racemase_N_dom"/>
</dbReference>
<accession>A0A8J2YEK9</accession>
<feature type="active site" description="Proton acceptor" evidence="7">
    <location>
        <position position="266"/>
    </location>
</feature>
<dbReference type="EMBL" id="BMHQ01000012">
    <property type="protein sequence ID" value="GGE25702.1"/>
    <property type="molecule type" value="Genomic_DNA"/>
</dbReference>
<dbReference type="EC" id="4.2.1.113" evidence="6 7"/>
<feature type="domain" description="Mandelate racemase/muconate lactonizing enzyme C-terminal" evidence="8">
    <location>
        <begin position="146"/>
        <end position="238"/>
    </location>
</feature>
<sequence>MKAVSIRKVTLYQIRMPLRAPFVTSLATVTDRELILAEVTDQDGMTGFGECVAFDTPWYTEETVKTAWHVMEDILIPLLLEESLAHPTEAAGRFALVRRHFMAKAALEGAVWDLFAKRAGVSLARYVGGTRERIASGVAIGAQPTLEAMVEQVGRRVAEGYRRIKVKIKPGADGEILSAIRQAYPEVPLMADANSSYTLQDIERLKEWDDLDLLMIEQPLAADDIIDHARLQQAIRTPVCLDESITSAEDVRKAVQLGSCRIINVKLGRVGGWTEALRIHEWCREHGVDLWCGGMLESGIARAHNIALASLPGFTLPGDISASARYWEKDVIHPEVVVEEGMIRVPTEPGIGVDLDWEYLEHVMVRKQSWTP</sequence>
<evidence type="ECO:0000313" key="10">
    <source>
        <dbReference type="Proteomes" id="UP000625210"/>
    </source>
</evidence>
<keyword evidence="3 7" id="KW-0479">Metal-binding</keyword>
<feature type="active site" description="Proton donor" evidence="7">
    <location>
        <position position="167"/>
    </location>
</feature>
<keyword evidence="2 7" id="KW-0474">Menaquinone biosynthesis</keyword>
<proteinExistence type="inferred from homology"/>
<dbReference type="InterPro" id="IPR013342">
    <property type="entry name" value="Mandelate_racemase_C"/>
</dbReference>
<evidence type="ECO:0000256" key="4">
    <source>
        <dbReference type="ARBA" id="ARBA00022842"/>
    </source>
</evidence>
<dbReference type="RefSeq" id="WP_268234890.1">
    <property type="nucleotide sequence ID" value="NZ_BMHQ01000012.1"/>
</dbReference>
<dbReference type="GO" id="GO:0043748">
    <property type="term" value="F:O-succinylbenzoate synthase activity"/>
    <property type="evidence" value="ECO:0007669"/>
    <property type="project" value="UniProtKB-EC"/>
</dbReference>
<dbReference type="Pfam" id="PF13378">
    <property type="entry name" value="MR_MLE_C"/>
    <property type="match status" value="1"/>
</dbReference>
<keyword evidence="10" id="KW-1185">Reference proteome</keyword>
<reference evidence="9" key="2">
    <citation type="submission" date="2020-09" db="EMBL/GenBank/DDBJ databases">
        <authorList>
            <person name="Sun Q."/>
            <person name="Zhou Y."/>
        </authorList>
    </citation>
    <scope>NUCLEOTIDE SEQUENCE</scope>
    <source>
        <strain evidence="9">CGMCC 1.15179</strain>
    </source>
</reference>
<comment type="pathway">
    <text evidence="7">Quinol/quinone metabolism; 1,4-dihydroxy-2-naphthoate biosynthesis; 1,4-dihydroxy-2-naphthoate from chorismate: step 4/7.</text>
</comment>
<dbReference type="SMART" id="SM00922">
    <property type="entry name" value="MR_MLE"/>
    <property type="match status" value="1"/>
</dbReference>
<organism evidence="9 10">
    <name type="scientific">Marinithermofilum abyssi</name>
    <dbReference type="NCBI Taxonomy" id="1571185"/>
    <lineage>
        <taxon>Bacteria</taxon>
        <taxon>Bacillati</taxon>
        <taxon>Bacillota</taxon>
        <taxon>Bacilli</taxon>
        <taxon>Bacillales</taxon>
        <taxon>Thermoactinomycetaceae</taxon>
        <taxon>Marinithermofilum</taxon>
    </lineage>
</organism>
<dbReference type="InterPro" id="IPR047585">
    <property type="entry name" value="MenC"/>
</dbReference>
<dbReference type="SUPFAM" id="SSF51604">
    <property type="entry name" value="Enolase C-terminal domain-like"/>
    <property type="match status" value="1"/>
</dbReference>
<dbReference type="NCBIfam" id="TIGR01928">
    <property type="entry name" value="menC_lowGC_arch"/>
    <property type="match status" value="1"/>
</dbReference>
<dbReference type="GO" id="GO:0000287">
    <property type="term" value="F:magnesium ion binding"/>
    <property type="evidence" value="ECO:0007669"/>
    <property type="project" value="UniProtKB-UniRule"/>
</dbReference>
<feature type="binding site" evidence="7">
    <location>
        <position position="242"/>
    </location>
    <ligand>
        <name>Mg(2+)</name>
        <dbReference type="ChEBI" id="CHEBI:18420"/>
    </ligand>
</feature>
<evidence type="ECO:0000256" key="1">
    <source>
        <dbReference type="ARBA" id="ARBA00001968"/>
    </source>
</evidence>
<dbReference type="GO" id="GO:0016854">
    <property type="term" value="F:racemase and epimerase activity"/>
    <property type="evidence" value="ECO:0007669"/>
    <property type="project" value="UniProtKB-ARBA"/>
</dbReference>
<dbReference type="Pfam" id="PF02746">
    <property type="entry name" value="MR_MLE_N"/>
    <property type="match status" value="1"/>
</dbReference>
<comment type="pathway">
    <text evidence="7">Quinol/quinone metabolism; menaquinone biosynthesis.</text>
</comment>
<keyword evidence="5 7" id="KW-0456">Lyase</keyword>
<dbReference type="AlphaFoldDB" id="A0A8J2YEK9"/>
<dbReference type="SFLD" id="SFLDG00180">
    <property type="entry name" value="muconate_cycloisomerase"/>
    <property type="match status" value="1"/>
</dbReference>
<evidence type="ECO:0000256" key="7">
    <source>
        <dbReference type="HAMAP-Rule" id="MF_01933"/>
    </source>
</evidence>
<dbReference type="GO" id="GO:0009234">
    <property type="term" value="P:menaquinone biosynthetic process"/>
    <property type="evidence" value="ECO:0007669"/>
    <property type="project" value="UniProtKB-UniRule"/>
</dbReference>